<dbReference type="InterPro" id="IPR005119">
    <property type="entry name" value="LysR_subst-bd"/>
</dbReference>
<keyword evidence="5" id="KW-0804">Transcription</keyword>
<dbReference type="InterPro" id="IPR000847">
    <property type="entry name" value="LysR_HTH_N"/>
</dbReference>
<dbReference type="InterPro" id="IPR058163">
    <property type="entry name" value="LysR-type_TF_proteobact-type"/>
</dbReference>
<dbReference type="SUPFAM" id="SSF53850">
    <property type="entry name" value="Periplasmic binding protein-like II"/>
    <property type="match status" value="1"/>
</dbReference>
<comment type="caution">
    <text evidence="7">The sequence shown here is derived from an EMBL/GenBank/DDBJ whole genome shotgun (WGS) entry which is preliminary data.</text>
</comment>
<dbReference type="PROSITE" id="PS50931">
    <property type="entry name" value="HTH_LYSR"/>
    <property type="match status" value="1"/>
</dbReference>
<dbReference type="RefSeq" id="WP_212397510.1">
    <property type="nucleotide sequence ID" value="NZ_JAFCJH010000034.1"/>
</dbReference>
<comment type="similarity">
    <text evidence="2">Belongs to the LysR transcriptional regulatory family.</text>
</comment>
<dbReference type="Pfam" id="PF03466">
    <property type="entry name" value="LysR_substrate"/>
    <property type="match status" value="1"/>
</dbReference>
<dbReference type="PANTHER" id="PTHR30537:SF80">
    <property type="entry name" value="TRANSCRIPTIONAL REGULATOR"/>
    <property type="match status" value="1"/>
</dbReference>
<dbReference type="EMBL" id="JAFCJH010000034">
    <property type="protein sequence ID" value="MBR0799087.1"/>
    <property type="molecule type" value="Genomic_DNA"/>
</dbReference>
<evidence type="ECO:0000313" key="7">
    <source>
        <dbReference type="EMBL" id="MBR0799087.1"/>
    </source>
</evidence>
<evidence type="ECO:0000256" key="4">
    <source>
        <dbReference type="ARBA" id="ARBA00023125"/>
    </source>
</evidence>
<evidence type="ECO:0000259" key="6">
    <source>
        <dbReference type="PROSITE" id="PS50931"/>
    </source>
</evidence>
<name>A0ABS5FQK7_9BRAD</name>
<dbReference type="PRINTS" id="PR00039">
    <property type="entry name" value="HTHLYSR"/>
</dbReference>
<organism evidence="7 8">
    <name type="scientific">Bradyrhizobium jicamae</name>
    <dbReference type="NCBI Taxonomy" id="280332"/>
    <lineage>
        <taxon>Bacteria</taxon>
        <taxon>Pseudomonadati</taxon>
        <taxon>Pseudomonadota</taxon>
        <taxon>Alphaproteobacteria</taxon>
        <taxon>Hyphomicrobiales</taxon>
        <taxon>Nitrobacteraceae</taxon>
        <taxon>Bradyrhizobium</taxon>
    </lineage>
</organism>
<evidence type="ECO:0000256" key="5">
    <source>
        <dbReference type="ARBA" id="ARBA00023163"/>
    </source>
</evidence>
<sequence length="296" mass="32100">MDRLEGIKIFVRVVESGSFSAVARELGTGQPAISKQVAALEEHLGAQLLMRTSRSLSLTEGGRDFYESAVRLLSDLEAAESRIGSGQASPSGVVRVTSAHAFSRLFVVPKLPLFRERYPKVVVEMLVSERTSNLVEEGIDLAIRNGSLSDSSLIARKIGVSAIVAVASTEYLERKGEPRRPSDLDDHDGVIFVSQDGPRPWTFGSRAGQVSYQAKASFRSNDGEQLRAAVLAGLGVTQAPHWLFAADIRSGTVRRILRDHEPGKLTISAVRPAARRQPSKVAVFVDFLAELLAEHG</sequence>
<dbReference type="Proteomes" id="UP001315278">
    <property type="component" value="Unassembled WGS sequence"/>
</dbReference>
<proteinExistence type="inferred from homology"/>
<gene>
    <name evidence="7" type="ORF">JQ615_27235</name>
</gene>
<dbReference type="InterPro" id="IPR036390">
    <property type="entry name" value="WH_DNA-bd_sf"/>
</dbReference>
<comment type="function">
    <text evidence="1">NodD regulates the expression of the nodABCFE genes which encode other nodulation proteins. NodD is also a negative regulator of its own expression. Binds flavonoids as inducers.</text>
</comment>
<evidence type="ECO:0000256" key="3">
    <source>
        <dbReference type="ARBA" id="ARBA00023015"/>
    </source>
</evidence>
<dbReference type="Gene3D" id="1.10.10.10">
    <property type="entry name" value="Winged helix-like DNA-binding domain superfamily/Winged helix DNA-binding domain"/>
    <property type="match status" value="1"/>
</dbReference>
<keyword evidence="8" id="KW-1185">Reference proteome</keyword>
<protein>
    <submittedName>
        <fullName evidence="7">LysR family transcriptional regulator</fullName>
    </submittedName>
</protein>
<keyword evidence="4" id="KW-0238">DNA-binding</keyword>
<dbReference type="Pfam" id="PF00126">
    <property type="entry name" value="HTH_1"/>
    <property type="match status" value="1"/>
</dbReference>
<evidence type="ECO:0000256" key="2">
    <source>
        <dbReference type="ARBA" id="ARBA00009437"/>
    </source>
</evidence>
<dbReference type="PANTHER" id="PTHR30537">
    <property type="entry name" value="HTH-TYPE TRANSCRIPTIONAL REGULATOR"/>
    <property type="match status" value="1"/>
</dbReference>
<dbReference type="InterPro" id="IPR036388">
    <property type="entry name" value="WH-like_DNA-bd_sf"/>
</dbReference>
<evidence type="ECO:0000313" key="8">
    <source>
        <dbReference type="Proteomes" id="UP001315278"/>
    </source>
</evidence>
<evidence type="ECO:0000256" key="1">
    <source>
        <dbReference type="ARBA" id="ARBA00003502"/>
    </source>
</evidence>
<keyword evidence="3" id="KW-0805">Transcription regulation</keyword>
<dbReference type="CDD" id="cd08422">
    <property type="entry name" value="PBP2_CrgA_like"/>
    <property type="match status" value="1"/>
</dbReference>
<reference evidence="8" key="1">
    <citation type="journal article" date="2021" name="ISME J.">
        <title>Evolutionary origin and ecological implication of a unique nif island in free-living Bradyrhizobium lineages.</title>
        <authorList>
            <person name="Tao J."/>
        </authorList>
    </citation>
    <scope>NUCLEOTIDE SEQUENCE [LARGE SCALE GENOMIC DNA]</scope>
    <source>
        <strain evidence="8">SZCCT0434</strain>
    </source>
</reference>
<dbReference type="SUPFAM" id="SSF46785">
    <property type="entry name" value="Winged helix' DNA-binding domain"/>
    <property type="match status" value="1"/>
</dbReference>
<accession>A0ABS5FQK7</accession>
<feature type="domain" description="HTH lysR-type" evidence="6">
    <location>
        <begin position="1"/>
        <end position="59"/>
    </location>
</feature>
<dbReference type="Gene3D" id="3.40.190.290">
    <property type="match status" value="1"/>
</dbReference>